<sequence length="285" mass="31196">MDPLQILSSLGGVARSAALLDAGLSRTDLDFLARHVARPKRGVYAAEDCRRDYLAAIMHNAVVTCASAARDYGLWLRTPPPQYHLGCDHGHSTNLWAAVAGVSSKVHRGLRYPKHHSLPLAALEDVLLHALRCLPREAAVPLVASAVRLHGIRTAFFEEDLAAQKCGPALQALRAVDPRVESLPEAEALLLLIPLARELGLEVEPQAYVPGIGRVDFLIGGFLIVEIDGVSYHSDRSSVRKDRQRNNSAVLGGYITLRYVPETIWNEPDRFVTDVRAALTGRLTR</sequence>
<dbReference type="Gene3D" id="3.40.960.10">
    <property type="entry name" value="VSR Endonuclease"/>
    <property type="match status" value="1"/>
</dbReference>
<keyword evidence="2" id="KW-1185">Reference proteome</keyword>
<name>A0ABS9U3Y3_9MICC</name>
<dbReference type="EMBL" id="JAKZBV010000001">
    <property type="protein sequence ID" value="MCH6471383.1"/>
    <property type="molecule type" value="Genomic_DNA"/>
</dbReference>
<reference evidence="1 2" key="1">
    <citation type="submission" date="2022-03" db="EMBL/GenBank/DDBJ databases">
        <title>Sinomonas sp. isolated from a soil.</title>
        <authorList>
            <person name="Han J."/>
            <person name="Kim D.-U."/>
        </authorList>
    </citation>
    <scope>NUCLEOTIDE SEQUENCE [LARGE SCALE GENOMIC DNA]</scope>
    <source>
        <strain evidence="1 2">5-5</strain>
    </source>
</reference>
<proteinExistence type="predicted"/>
<dbReference type="Proteomes" id="UP001202922">
    <property type="component" value="Unassembled WGS sequence"/>
</dbReference>
<comment type="caution">
    <text evidence="1">The sequence shown here is derived from an EMBL/GenBank/DDBJ whole genome shotgun (WGS) entry which is preliminary data.</text>
</comment>
<protein>
    <recommendedName>
        <fullName evidence="3">DUF559 domain-containing protein</fullName>
    </recommendedName>
</protein>
<organism evidence="1 2">
    <name type="scientific">Sinomonas terrae</name>
    <dbReference type="NCBI Taxonomy" id="2908838"/>
    <lineage>
        <taxon>Bacteria</taxon>
        <taxon>Bacillati</taxon>
        <taxon>Actinomycetota</taxon>
        <taxon>Actinomycetes</taxon>
        <taxon>Micrococcales</taxon>
        <taxon>Micrococcaceae</taxon>
        <taxon>Sinomonas</taxon>
    </lineage>
</organism>
<evidence type="ECO:0000313" key="2">
    <source>
        <dbReference type="Proteomes" id="UP001202922"/>
    </source>
</evidence>
<gene>
    <name evidence="1" type="ORF">L0M17_15590</name>
</gene>
<evidence type="ECO:0008006" key="3">
    <source>
        <dbReference type="Google" id="ProtNLM"/>
    </source>
</evidence>
<dbReference type="RefSeq" id="WP_241055137.1">
    <property type="nucleotide sequence ID" value="NZ_JAKZBV010000001.1"/>
</dbReference>
<evidence type="ECO:0000313" key="1">
    <source>
        <dbReference type="EMBL" id="MCH6471383.1"/>
    </source>
</evidence>
<accession>A0ABS9U3Y3</accession>